<dbReference type="KEGG" id="gfs:119641969"/>
<dbReference type="GeneID" id="119644299"/>
<keyword evidence="1" id="KW-0812">Transmembrane</keyword>
<sequence length="113" mass="12528">MAANTALGLWLDCVSCCFLISVTFSFIVLSQQTYSGNVGLAISQAMILTGMVQSGVRQVAESLKQMILLALATIPKLRNVIRKLIKVTNAPETMLSYDWVTRKMQKVACRKMR</sequence>
<feature type="transmembrane region" description="Helical" evidence="1">
    <location>
        <begin position="34"/>
        <end position="56"/>
    </location>
</feature>
<organism evidence="2 4">
    <name type="scientific">Glossina fuscipes</name>
    <dbReference type="NCBI Taxonomy" id="7396"/>
    <lineage>
        <taxon>Eukaryota</taxon>
        <taxon>Metazoa</taxon>
        <taxon>Ecdysozoa</taxon>
        <taxon>Arthropoda</taxon>
        <taxon>Hexapoda</taxon>
        <taxon>Insecta</taxon>
        <taxon>Pterygota</taxon>
        <taxon>Neoptera</taxon>
        <taxon>Endopterygota</taxon>
        <taxon>Diptera</taxon>
        <taxon>Brachycera</taxon>
        <taxon>Muscomorpha</taxon>
        <taxon>Hippoboscoidea</taxon>
        <taxon>Glossinidae</taxon>
        <taxon>Glossina</taxon>
    </lineage>
</organism>
<accession>A0A9C5ZNM7</accession>
<name>A0A9C5ZNM7_9MUSC</name>
<keyword evidence="1" id="KW-0472">Membrane</keyword>
<protein>
    <submittedName>
        <fullName evidence="3">Uncharacterized protein LOC119641969</fullName>
    </submittedName>
    <submittedName>
        <fullName evidence="4">Uncharacterized protein LOC119644299</fullName>
    </submittedName>
</protein>
<dbReference type="Proteomes" id="UP000092443">
    <property type="component" value="Unplaced"/>
</dbReference>
<keyword evidence="2" id="KW-1185">Reference proteome</keyword>
<reference evidence="3 4" key="1">
    <citation type="submission" date="2025-04" db="UniProtKB">
        <authorList>
            <consortium name="RefSeq"/>
        </authorList>
    </citation>
    <scope>IDENTIFICATION</scope>
    <source>
        <tissue evidence="3 4">Whole body pupa</tissue>
    </source>
</reference>
<feature type="transmembrane region" description="Helical" evidence="1">
    <location>
        <begin position="7"/>
        <end position="28"/>
    </location>
</feature>
<dbReference type="RefSeq" id="XP_037896829.1">
    <property type="nucleotide sequence ID" value="XM_038040901.1"/>
</dbReference>
<dbReference type="KEGG" id="gfs:119644299"/>
<evidence type="ECO:0000256" key="1">
    <source>
        <dbReference type="SAM" id="Phobius"/>
    </source>
</evidence>
<dbReference type="AlphaFoldDB" id="A0A9C5ZNM7"/>
<evidence type="ECO:0000313" key="3">
    <source>
        <dbReference type="RefSeq" id="XP_037896829.1"/>
    </source>
</evidence>
<keyword evidence="1" id="KW-1133">Transmembrane helix</keyword>
<proteinExistence type="predicted"/>
<evidence type="ECO:0000313" key="4">
    <source>
        <dbReference type="RefSeq" id="XP_037899770.1"/>
    </source>
</evidence>
<dbReference type="RefSeq" id="XP_037899770.1">
    <property type="nucleotide sequence ID" value="XM_038043842.1"/>
</dbReference>
<gene>
    <name evidence="4" type="primary">LOC119644299</name>
    <name evidence="3" type="synonym">LOC119641969</name>
</gene>
<evidence type="ECO:0000313" key="2">
    <source>
        <dbReference type="Proteomes" id="UP000092443"/>
    </source>
</evidence>